<evidence type="ECO:0000256" key="3">
    <source>
        <dbReference type="ARBA" id="ARBA00022833"/>
    </source>
</evidence>
<evidence type="ECO:0000256" key="5">
    <source>
        <dbReference type="ARBA" id="ARBA00023125"/>
    </source>
</evidence>
<dbReference type="RefSeq" id="XP_019054321.1">
    <property type="nucleotide sequence ID" value="XM_019198776.1"/>
</dbReference>
<dbReference type="GeneID" id="104603536"/>
<evidence type="ECO:0000256" key="8">
    <source>
        <dbReference type="PROSITE-ProRule" id="PRU00094"/>
    </source>
</evidence>
<dbReference type="GO" id="GO:0003700">
    <property type="term" value="F:DNA-binding transcription factor activity"/>
    <property type="evidence" value="ECO:0000318"/>
    <property type="project" value="GO_Central"/>
</dbReference>
<evidence type="ECO:0000256" key="2">
    <source>
        <dbReference type="ARBA" id="ARBA00022771"/>
    </source>
</evidence>
<evidence type="ECO:0000256" key="1">
    <source>
        <dbReference type="ARBA" id="ARBA00022723"/>
    </source>
</evidence>
<evidence type="ECO:0000256" key="6">
    <source>
        <dbReference type="ARBA" id="ARBA00023163"/>
    </source>
</evidence>
<evidence type="ECO:0000256" key="4">
    <source>
        <dbReference type="ARBA" id="ARBA00023015"/>
    </source>
</evidence>
<feature type="domain" description="GATA-type" evidence="10">
    <location>
        <begin position="179"/>
        <end position="215"/>
    </location>
</feature>
<dbReference type="GO" id="GO:0006355">
    <property type="term" value="P:regulation of DNA-templated transcription"/>
    <property type="evidence" value="ECO:0000318"/>
    <property type="project" value="GO_Central"/>
</dbReference>
<dbReference type="Proteomes" id="UP000189703">
    <property type="component" value="Unplaced"/>
</dbReference>
<evidence type="ECO:0000313" key="15">
    <source>
        <dbReference type="RefSeq" id="XP_019054323.1"/>
    </source>
</evidence>
<dbReference type="RefSeq" id="XP_019054322.1">
    <property type="nucleotide sequence ID" value="XM_019198777.1"/>
</dbReference>
<proteinExistence type="inferred from homology"/>
<dbReference type="GO" id="GO:0005634">
    <property type="term" value="C:nucleus"/>
    <property type="evidence" value="ECO:0000318"/>
    <property type="project" value="GO_Central"/>
</dbReference>
<feature type="region of interest" description="Disordered" evidence="9">
    <location>
        <begin position="217"/>
        <end position="248"/>
    </location>
</feature>
<dbReference type="OMA" id="NFISHPR"/>
<evidence type="ECO:0000256" key="9">
    <source>
        <dbReference type="SAM" id="MobiDB-lite"/>
    </source>
</evidence>
<dbReference type="GO" id="GO:0008270">
    <property type="term" value="F:zinc ion binding"/>
    <property type="evidence" value="ECO:0007669"/>
    <property type="project" value="UniProtKB-KW"/>
</dbReference>
<organism evidence="11 13">
    <name type="scientific">Nelumbo nucifera</name>
    <name type="common">Sacred lotus</name>
    <dbReference type="NCBI Taxonomy" id="4432"/>
    <lineage>
        <taxon>Eukaryota</taxon>
        <taxon>Viridiplantae</taxon>
        <taxon>Streptophyta</taxon>
        <taxon>Embryophyta</taxon>
        <taxon>Tracheophyta</taxon>
        <taxon>Spermatophyta</taxon>
        <taxon>Magnoliopsida</taxon>
        <taxon>Proteales</taxon>
        <taxon>Nelumbonaceae</taxon>
        <taxon>Nelumbo</taxon>
    </lineage>
</organism>
<dbReference type="Pfam" id="PF00320">
    <property type="entry name" value="GATA"/>
    <property type="match status" value="1"/>
</dbReference>
<keyword evidence="3" id="KW-0862">Zinc</keyword>
<evidence type="ECO:0000313" key="11">
    <source>
        <dbReference type="Proteomes" id="UP000189703"/>
    </source>
</evidence>
<dbReference type="SUPFAM" id="SSF57716">
    <property type="entry name" value="Glucocorticoid receptor-like (DNA-binding domain)"/>
    <property type="match status" value="1"/>
</dbReference>
<dbReference type="GO" id="GO:0009908">
    <property type="term" value="P:flower development"/>
    <property type="evidence" value="ECO:0000318"/>
    <property type="project" value="GO_Central"/>
</dbReference>
<keyword evidence="11" id="KW-1185">Reference proteome</keyword>
<evidence type="ECO:0000313" key="12">
    <source>
        <dbReference type="RefSeq" id="XP_010265900.1"/>
    </source>
</evidence>
<dbReference type="AlphaFoldDB" id="A0A1U8Q8F1"/>
<keyword evidence="6" id="KW-0804">Transcription</keyword>
<keyword evidence="5" id="KW-0238">DNA-binding</keyword>
<dbReference type="RefSeq" id="XP_010265900.1">
    <property type="nucleotide sequence ID" value="XM_010267598.2"/>
</dbReference>
<evidence type="ECO:0000313" key="14">
    <source>
        <dbReference type="RefSeq" id="XP_019054322.1"/>
    </source>
</evidence>
<reference evidence="12 13" key="1">
    <citation type="submission" date="2025-04" db="UniProtKB">
        <authorList>
            <consortium name="RefSeq"/>
        </authorList>
    </citation>
    <scope>IDENTIFICATION</scope>
</reference>
<protein>
    <submittedName>
        <fullName evidence="12 13">White collar 2 protein-like</fullName>
    </submittedName>
</protein>
<evidence type="ECO:0000313" key="13">
    <source>
        <dbReference type="RefSeq" id="XP_019054321.1"/>
    </source>
</evidence>
<dbReference type="PANTHER" id="PTHR46813:SF16">
    <property type="entry name" value="GATA TRANSCRIPTION FACTOR 18"/>
    <property type="match status" value="1"/>
</dbReference>
<evidence type="ECO:0000256" key="7">
    <source>
        <dbReference type="ARBA" id="ARBA00024019"/>
    </source>
</evidence>
<name>A0A1U8Q8F1_NELNU</name>
<evidence type="ECO:0000259" key="10">
    <source>
        <dbReference type="PROSITE" id="PS50114"/>
    </source>
</evidence>
<dbReference type="PROSITE" id="PS50114">
    <property type="entry name" value="GATA_ZN_FINGER_2"/>
    <property type="match status" value="1"/>
</dbReference>
<feature type="compositionally biased region" description="Basic and acidic residues" evidence="9">
    <location>
        <begin position="238"/>
        <end position="248"/>
    </location>
</feature>
<keyword evidence="1" id="KW-0479">Metal-binding</keyword>
<dbReference type="CDD" id="cd00202">
    <property type="entry name" value="ZnF_GATA"/>
    <property type="match status" value="1"/>
</dbReference>
<dbReference type="InterPro" id="IPR000679">
    <property type="entry name" value="Znf_GATA"/>
</dbReference>
<comment type="similarity">
    <text evidence="7">Belongs to the type IV zinc-finger family. Class B subfamily.</text>
</comment>
<dbReference type="InterPro" id="IPR013088">
    <property type="entry name" value="Znf_NHR/GATA"/>
</dbReference>
<accession>A0A1U8Q8F1</accession>
<gene>
    <name evidence="12 13 14 15" type="primary">LOC104603536</name>
</gene>
<sequence>MKEQDLLRRLEKFPGENPDIGVDCELRLGLSYSRPNPPQSQTNYRKIIYDSPPPPPSPPAQVMGNYGMVNGNYGVMMNPRGASMNNGWGVNGSNQLTWLPAMVNHPSNNGNRRDGFSYYVGSSSASGSNNPTVMNDFRRYAGAGAGAGGLLPIQMQRNNVTVMNNIIQMIPQPERPVAVGPVKRCAACETSTTPLWRNGPKGSKSLCNACGIRYKKEEKKASGSTDSPQKSKVGGSAKGRDSTKKPKF</sequence>
<dbReference type="PANTHER" id="PTHR46813">
    <property type="entry name" value="GATA TRANSCRIPTION FACTOR 18"/>
    <property type="match status" value="1"/>
</dbReference>
<dbReference type="RefSeq" id="XP_019054323.1">
    <property type="nucleotide sequence ID" value="XM_019198778.1"/>
</dbReference>
<dbReference type="Gene3D" id="3.30.50.10">
    <property type="entry name" value="Erythroid Transcription Factor GATA-1, subunit A"/>
    <property type="match status" value="1"/>
</dbReference>
<dbReference type="KEGG" id="nnu:104603536"/>
<dbReference type="eggNOG" id="KOG1601">
    <property type="taxonomic scope" value="Eukaryota"/>
</dbReference>
<dbReference type="OrthoDB" id="2162994at2759"/>
<keyword evidence="4" id="KW-0805">Transcription regulation</keyword>
<dbReference type="SMART" id="SM00401">
    <property type="entry name" value="ZnF_GATA"/>
    <property type="match status" value="1"/>
</dbReference>
<dbReference type="GO" id="GO:0000976">
    <property type="term" value="F:transcription cis-regulatory region binding"/>
    <property type="evidence" value="ECO:0000318"/>
    <property type="project" value="GO_Central"/>
</dbReference>
<keyword evidence="2 8" id="KW-0863">Zinc-finger</keyword>